<organism evidence="1 2">
    <name type="scientific">Serendipita indica (strain DSM 11827)</name>
    <name type="common">Root endophyte fungus</name>
    <name type="synonym">Piriformospora indica</name>
    <dbReference type="NCBI Taxonomy" id="1109443"/>
    <lineage>
        <taxon>Eukaryota</taxon>
        <taxon>Fungi</taxon>
        <taxon>Dikarya</taxon>
        <taxon>Basidiomycota</taxon>
        <taxon>Agaricomycotina</taxon>
        <taxon>Agaricomycetes</taxon>
        <taxon>Sebacinales</taxon>
        <taxon>Serendipitaceae</taxon>
        <taxon>Serendipita</taxon>
    </lineage>
</organism>
<proteinExistence type="predicted"/>
<comment type="caution">
    <text evidence="1">The sequence shown here is derived from an EMBL/GenBank/DDBJ whole genome shotgun (WGS) entry which is preliminary data.</text>
</comment>
<dbReference type="HOGENOM" id="CLU_2776856_0_0_1"/>
<dbReference type="Proteomes" id="UP000007148">
    <property type="component" value="Unassembled WGS sequence"/>
</dbReference>
<dbReference type="InParanoid" id="G4U1A5"/>
<keyword evidence="2" id="KW-1185">Reference proteome</keyword>
<sequence length="69" mass="7828">MHGECITGRQLRGEYLANYHSRGSNRICILYGLLPELESLRIAFLFDLLWSALQASTLQSYTIPNIVSL</sequence>
<gene>
    <name evidence="1" type="ORF">PIIN_11325</name>
</gene>
<accession>G4U1A5</accession>
<name>G4U1A5_SERID</name>
<protein>
    <submittedName>
        <fullName evidence="1">Uncharacterized protein</fullName>
    </submittedName>
</protein>
<evidence type="ECO:0000313" key="1">
    <source>
        <dbReference type="EMBL" id="CCA77348.1"/>
    </source>
</evidence>
<dbReference type="AlphaFoldDB" id="G4U1A5"/>
<reference evidence="1 2" key="1">
    <citation type="journal article" date="2011" name="PLoS Pathog.">
        <title>Endophytic Life Strategies Decoded by Genome and Transcriptome Analyses of the Mutualistic Root Symbiont Piriformospora indica.</title>
        <authorList>
            <person name="Zuccaro A."/>
            <person name="Lahrmann U."/>
            <person name="Guldener U."/>
            <person name="Langen G."/>
            <person name="Pfiffi S."/>
            <person name="Biedenkopf D."/>
            <person name="Wong P."/>
            <person name="Samans B."/>
            <person name="Grimm C."/>
            <person name="Basiewicz M."/>
            <person name="Murat C."/>
            <person name="Martin F."/>
            <person name="Kogel K.H."/>
        </authorList>
    </citation>
    <scope>NUCLEOTIDE SEQUENCE [LARGE SCALE GENOMIC DNA]</scope>
    <source>
        <strain evidence="1 2">DSM 11827</strain>
    </source>
</reference>
<evidence type="ECO:0000313" key="2">
    <source>
        <dbReference type="Proteomes" id="UP000007148"/>
    </source>
</evidence>
<dbReference type="EMBL" id="CAFZ01001510">
    <property type="protein sequence ID" value="CCA77348.1"/>
    <property type="molecule type" value="Genomic_DNA"/>
</dbReference>